<protein>
    <recommendedName>
        <fullName evidence="3">Polyketide cyclase</fullName>
    </recommendedName>
</protein>
<dbReference type="Pfam" id="PF10604">
    <property type="entry name" value="Polyketide_cyc2"/>
    <property type="match status" value="1"/>
</dbReference>
<dbReference type="Proteomes" id="UP000030377">
    <property type="component" value="Unassembled WGS sequence"/>
</dbReference>
<dbReference type="SUPFAM" id="SSF55961">
    <property type="entry name" value="Bet v1-like"/>
    <property type="match status" value="1"/>
</dbReference>
<evidence type="ECO:0000313" key="1">
    <source>
        <dbReference type="EMBL" id="KGT81727.1"/>
    </source>
</evidence>
<sequence>MLSRSAFSIWAVVSPALSGCGTPLVGADPTLSATIGDQARDVPRPEPERSADFETVSVETDIQAPLASVTSWFANRGAAAFGTFLAGTDTVPGVVSTELLSGGWGKPGDRRRVVFSDNNSALEEITDRRPQLLQYQIWNLTNRTGRYITYALSELELMGKGHVTRVRWTYSFRPKIWPDGYLIRSYVQNDFRRFMEVGLAAMRDQAEADVVPKRSMRVERNDAREH</sequence>
<evidence type="ECO:0008006" key="3">
    <source>
        <dbReference type="Google" id="ProtNLM"/>
    </source>
</evidence>
<reference evidence="1 2" key="1">
    <citation type="submission" date="2014-09" db="EMBL/GenBank/DDBJ databases">
        <title>Draft genome of Bradyrhizobium japonicum Is-34.</title>
        <authorList>
            <person name="Tsurumaru H."/>
            <person name="Yamakawa T."/>
            <person name="Hashimoto S."/>
            <person name="Okizaki K."/>
            <person name="Kanesaki Y."/>
            <person name="Yoshikawa H."/>
            <person name="Yajima S."/>
        </authorList>
    </citation>
    <scope>NUCLEOTIDE SEQUENCE [LARGE SCALE GENOMIC DNA]</scope>
    <source>
        <strain evidence="1 2">Is-34</strain>
    </source>
</reference>
<evidence type="ECO:0000313" key="2">
    <source>
        <dbReference type="Proteomes" id="UP000030377"/>
    </source>
</evidence>
<dbReference type="EMBL" id="JRPN01000001">
    <property type="protein sequence ID" value="KGT81727.1"/>
    <property type="molecule type" value="Genomic_DNA"/>
</dbReference>
<gene>
    <name evidence="1" type="ORF">MA20_03125</name>
</gene>
<organism evidence="1 2">
    <name type="scientific">Bradyrhizobium japonicum</name>
    <dbReference type="NCBI Taxonomy" id="375"/>
    <lineage>
        <taxon>Bacteria</taxon>
        <taxon>Pseudomonadati</taxon>
        <taxon>Pseudomonadota</taxon>
        <taxon>Alphaproteobacteria</taxon>
        <taxon>Hyphomicrobiales</taxon>
        <taxon>Nitrobacteraceae</taxon>
        <taxon>Bradyrhizobium</taxon>
    </lineage>
</organism>
<dbReference type="PROSITE" id="PS51257">
    <property type="entry name" value="PROKAR_LIPOPROTEIN"/>
    <property type="match status" value="1"/>
</dbReference>
<proteinExistence type="predicted"/>
<comment type="caution">
    <text evidence="1">The sequence shown here is derived from an EMBL/GenBank/DDBJ whole genome shotgun (WGS) entry which is preliminary data.</text>
</comment>
<dbReference type="AlphaFoldDB" id="A0A0A3Y4R7"/>
<dbReference type="InterPro" id="IPR019587">
    <property type="entry name" value="Polyketide_cyclase/dehydratase"/>
</dbReference>
<dbReference type="Gene3D" id="3.30.530.20">
    <property type="match status" value="1"/>
</dbReference>
<name>A0A0A3Y4R7_BRAJP</name>
<dbReference type="InterPro" id="IPR023393">
    <property type="entry name" value="START-like_dom_sf"/>
</dbReference>
<accession>A0A0A3Y4R7</accession>